<keyword evidence="2" id="KW-1185">Reference proteome</keyword>
<name>I7JY68_9LACO</name>
<reference evidence="1 2" key="1">
    <citation type="submission" date="2012-06" db="EMBL/GenBank/DDBJ databases">
        <title>Draft Genome Sequence of Lactobacillus pasteurii CRBIP 24.76T.</title>
        <authorList>
            <person name="Cousin S."/>
            <person name="Bouchier C."/>
            <person name="Loux V."/>
            <person name="Ma L."/>
            <person name="Creno S."/>
            <person name="Bizet C."/>
            <person name="Clermont D."/>
        </authorList>
    </citation>
    <scope>NUCLEOTIDE SEQUENCE [LARGE SCALE GENOMIC DNA]</scope>
    <source>
        <strain evidence="2">CRBIP 24.76T</strain>
    </source>
</reference>
<accession>I7JY68</accession>
<protein>
    <submittedName>
        <fullName evidence="1">Uncharacterized protein</fullName>
    </submittedName>
</protein>
<evidence type="ECO:0000313" key="1">
    <source>
        <dbReference type="EMBL" id="CCI85280.1"/>
    </source>
</evidence>
<organism evidence="1 2">
    <name type="scientific">Lactobacillus pasteurii DSM 23907 = CRBIP 24.76</name>
    <dbReference type="NCBI Taxonomy" id="1423790"/>
    <lineage>
        <taxon>Bacteria</taxon>
        <taxon>Bacillati</taxon>
        <taxon>Bacillota</taxon>
        <taxon>Bacilli</taxon>
        <taxon>Lactobacillales</taxon>
        <taxon>Lactobacillaceae</taxon>
        <taxon>Lactobacillus</taxon>
    </lineage>
</organism>
<proteinExistence type="predicted"/>
<dbReference type="STRING" id="1423790.BN53_04155"/>
<dbReference type="AlphaFoldDB" id="I7JY68"/>
<dbReference type="Proteomes" id="UP000009311">
    <property type="component" value="Unassembled WGS sequence"/>
</dbReference>
<sequence length="108" mass="12288">MMELSHLLLNKLKWFNVADNADKLTVNGRSLYALPSKIKVNKNVVTDIMSVEGGYYSYTFSRDQVFNVIGAYKSIYHDNGKKRYIVSYSGPSGNYILSFSESDCTPIW</sequence>
<evidence type="ECO:0000313" key="2">
    <source>
        <dbReference type="Proteomes" id="UP000009311"/>
    </source>
</evidence>
<comment type="caution">
    <text evidence="1">The sequence shown here is derived from an EMBL/GenBank/DDBJ whole genome shotgun (WGS) entry which is preliminary data.</text>
</comment>
<dbReference type="RefSeq" id="WP_009559829.1">
    <property type="nucleotide sequence ID" value="NZ_AYZN01000017.1"/>
</dbReference>
<gene>
    <name evidence="1" type="ORF">BN53_04155</name>
</gene>
<dbReference type="EMBL" id="CAKD01000021">
    <property type="protein sequence ID" value="CCI85280.1"/>
    <property type="molecule type" value="Genomic_DNA"/>
</dbReference>